<reference evidence="2 3" key="1">
    <citation type="submission" date="2019-09" db="EMBL/GenBank/DDBJ databases">
        <title>Draft genome of the ectomycorrhizal ascomycete Sphaerosporella brunnea.</title>
        <authorList>
            <consortium name="DOE Joint Genome Institute"/>
            <person name="Benucci G.M."/>
            <person name="Marozzi G."/>
            <person name="Antonielli L."/>
            <person name="Sanchez S."/>
            <person name="Marco P."/>
            <person name="Wang X."/>
            <person name="Falini L.B."/>
            <person name="Barry K."/>
            <person name="Haridas S."/>
            <person name="Lipzen A."/>
            <person name="Labutti K."/>
            <person name="Grigoriev I.V."/>
            <person name="Murat C."/>
            <person name="Martin F."/>
            <person name="Albertini E."/>
            <person name="Donnini D."/>
            <person name="Bonito G."/>
        </authorList>
    </citation>
    <scope>NUCLEOTIDE SEQUENCE [LARGE SCALE GENOMIC DNA]</scope>
    <source>
        <strain evidence="2 3">Sb_GMNB300</strain>
    </source>
</reference>
<sequence>METLNLAKLLASGRSAPRGSAGFGSVRSKVVNGKLDLVLLHHLNTFLTSVSLPTLHNVLDATPYLLIVLYEALPPTLTPSSRFRRRKRIPFVERKNPNADFGTKLKNLKLLVGSIVHDQDLGLSKKMLRKLARLDLAGFCEKEIKAVRAVLRAFVEVAEKIGEELVEGSVGSRKEHMLPSPPLPEIPAATTDDEQSNTSSARRSTGGFTEPRRMSRFTNAISVNNKLDLESDASAVALRTPTHRNRRPLGEGDDAGYHRRSSTSKGISFNRLPTATPRQPPPMIATDWILEESADSTSNRHDDNDSVKIDESLMMPSPPSPPPLQTRYLSLKPNEYFKQRSSPARRSPSPRIRELAVAERDLDTGESSDDDHTSMMSVSPASWGPDSPYTASLRRKRDEALERLREAEERFQAQIESRKRFLASSVADSTERKKKGASQEDEFTESGTHRSGSSVVMTYDDVADEIPEVGEDGTVEVERLEELVRAFLAKKGYRVQGEA</sequence>
<dbReference type="EMBL" id="VXIS01000019">
    <property type="protein sequence ID" value="KAA8912861.1"/>
    <property type="molecule type" value="Genomic_DNA"/>
</dbReference>
<evidence type="ECO:0000313" key="3">
    <source>
        <dbReference type="Proteomes" id="UP000326924"/>
    </source>
</evidence>
<feature type="region of interest" description="Disordered" evidence="1">
    <location>
        <begin position="168"/>
        <end position="215"/>
    </location>
</feature>
<dbReference type="OrthoDB" id="5407400at2759"/>
<accession>A0A5J5F8C2</accession>
<organism evidence="2 3">
    <name type="scientific">Sphaerosporella brunnea</name>
    <dbReference type="NCBI Taxonomy" id="1250544"/>
    <lineage>
        <taxon>Eukaryota</taxon>
        <taxon>Fungi</taxon>
        <taxon>Dikarya</taxon>
        <taxon>Ascomycota</taxon>
        <taxon>Pezizomycotina</taxon>
        <taxon>Pezizomycetes</taxon>
        <taxon>Pezizales</taxon>
        <taxon>Pyronemataceae</taxon>
        <taxon>Sphaerosporella</taxon>
    </lineage>
</organism>
<evidence type="ECO:0000313" key="2">
    <source>
        <dbReference type="EMBL" id="KAA8912861.1"/>
    </source>
</evidence>
<feature type="compositionally biased region" description="Basic and acidic residues" evidence="1">
    <location>
        <begin position="351"/>
        <end position="363"/>
    </location>
</feature>
<feature type="region of interest" description="Disordered" evidence="1">
    <location>
        <begin position="236"/>
        <end position="395"/>
    </location>
</feature>
<feature type="compositionally biased region" description="Low complexity" evidence="1">
    <location>
        <begin position="340"/>
        <end position="350"/>
    </location>
</feature>
<feature type="compositionally biased region" description="Polar residues" evidence="1">
    <location>
        <begin position="196"/>
        <end position="207"/>
    </location>
</feature>
<dbReference type="InParanoid" id="A0A5J5F8C2"/>
<proteinExistence type="predicted"/>
<name>A0A5J5F8C2_9PEZI</name>
<keyword evidence="3" id="KW-1185">Reference proteome</keyword>
<feature type="compositionally biased region" description="Basic and acidic residues" evidence="1">
    <location>
        <begin position="298"/>
        <end position="311"/>
    </location>
</feature>
<protein>
    <submittedName>
        <fullName evidence="2">Uncharacterized protein</fullName>
    </submittedName>
</protein>
<dbReference type="Proteomes" id="UP000326924">
    <property type="component" value="Unassembled WGS sequence"/>
</dbReference>
<gene>
    <name evidence="2" type="ORF">FN846DRAFT_886961</name>
</gene>
<feature type="compositionally biased region" description="Polar residues" evidence="1">
    <location>
        <begin position="263"/>
        <end position="277"/>
    </location>
</feature>
<dbReference type="AlphaFoldDB" id="A0A5J5F8C2"/>
<feature type="region of interest" description="Disordered" evidence="1">
    <location>
        <begin position="422"/>
        <end position="456"/>
    </location>
</feature>
<comment type="caution">
    <text evidence="2">The sequence shown here is derived from an EMBL/GenBank/DDBJ whole genome shotgun (WGS) entry which is preliminary data.</text>
</comment>
<feature type="compositionally biased region" description="Polar residues" evidence="1">
    <location>
        <begin position="445"/>
        <end position="456"/>
    </location>
</feature>
<evidence type="ECO:0000256" key="1">
    <source>
        <dbReference type="SAM" id="MobiDB-lite"/>
    </source>
</evidence>